<accession>T1FFH0</accession>
<feature type="chain" id="PRO_5010980670" description="Secreted protein" evidence="1">
    <location>
        <begin position="30"/>
        <end position="107"/>
    </location>
</feature>
<organism evidence="3 4">
    <name type="scientific">Helobdella robusta</name>
    <name type="common">Californian leech</name>
    <dbReference type="NCBI Taxonomy" id="6412"/>
    <lineage>
        <taxon>Eukaryota</taxon>
        <taxon>Metazoa</taxon>
        <taxon>Spiralia</taxon>
        <taxon>Lophotrochozoa</taxon>
        <taxon>Annelida</taxon>
        <taxon>Clitellata</taxon>
        <taxon>Hirudinea</taxon>
        <taxon>Rhynchobdellida</taxon>
        <taxon>Glossiphoniidae</taxon>
        <taxon>Helobdella</taxon>
    </lineage>
</organism>
<gene>
    <name evidence="3" type="primary">20207569</name>
    <name evidence="2" type="ORF">HELRODRAFT_180099</name>
</gene>
<reference evidence="4" key="1">
    <citation type="submission" date="2012-12" db="EMBL/GenBank/DDBJ databases">
        <authorList>
            <person name="Hellsten U."/>
            <person name="Grimwood J."/>
            <person name="Chapman J.A."/>
            <person name="Shapiro H."/>
            <person name="Aerts A."/>
            <person name="Otillar R.P."/>
            <person name="Terry A.Y."/>
            <person name="Boore J.L."/>
            <person name="Simakov O."/>
            <person name="Marletaz F."/>
            <person name="Cho S.-J."/>
            <person name="Edsinger-Gonzales E."/>
            <person name="Havlak P."/>
            <person name="Kuo D.-H."/>
            <person name="Larsson T."/>
            <person name="Lv J."/>
            <person name="Arendt D."/>
            <person name="Savage R."/>
            <person name="Osoegawa K."/>
            <person name="de Jong P."/>
            <person name="Lindberg D.R."/>
            <person name="Seaver E.C."/>
            <person name="Weisblat D.A."/>
            <person name="Putnam N.H."/>
            <person name="Grigoriev I.V."/>
            <person name="Rokhsar D.S."/>
        </authorList>
    </citation>
    <scope>NUCLEOTIDE SEQUENCE</scope>
</reference>
<dbReference type="RefSeq" id="XP_009027129.1">
    <property type="nucleotide sequence ID" value="XM_009028881.1"/>
</dbReference>
<dbReference type="Proteomes" id="UP000015101">
    <property type="component" value="Unassembled WGS sequence"/>
</dbReference>
<evidence type="ECO:0008006" key="5">
    <source>
        <dbReference type="Google" id="ProtNLM"/>
    </source>
</evidence>
<dbReference type="HOGENOM" id="CLU_2212787_0_0_1"/>
<dbReference type="GeneID" id="20207569"/>
<keyword evidence="1" id="KW-0732">Signal</keyword>
<proteinExistence type="predicted"/>
<evidence type="ECO:0000313" key="3">
    <source>
        <dbReference type="EnsemblMetazoa" id="HelroP180099"/>
    </source>
</evidence>
<protein>
    <recommendedName>
        <fullName evidence="5">Secreted protein</fullName>
    </recommendedName>
</protein>
<dbReference type="InParanoid" id="T1FFH0"/>
<reference evidence="2 4" key="2">
    <citation type="journal article" date="2013" name="Nature">
        <title>Insights into bilaterian evolution from three spiralian genomes.</title>
        <authorList>
            <person name="Simakov O."/>
            <person name="Marletaz F."/>
            <person name="Cho S.J."/>
            <person name="Edsinger-Gonzales E."/>
            <person name="Havlak P."/>
            <person name="Hellsten U."/>
            <person name="Kuo D.H."/>
            <person name="Larsson T."/>
            <person name="Lv J."/>
            <person name="Arendt D."/>
            <person name="Savage R."/>
            <person name="Osoegawa K."/>
            <person name="de Jong P."/>
            <person name="Grimwood J."/>
            <person name="Chapman J.A."/>
            <person name="Shapiro H."/>
            <person name="Aerts A."/>
            <person name="Otillar R.P."/>
            <person name="Terry A.Y."/>
            <person name="Boore J.L."/>
            <person name="Grigoriev I.V."/>
            <person name="Lindberg D.R."/>
            <person name="Seaver E.C."/>
            <person name="Weisblat D.A."/>
            <person name="Putnam N.H."/>
            <person name="Rokhsar D.S."/>
        </authorList>
    </citation>
    <scope>NUCLEOTIDE SEQUENCE</scope>
</reference>
<evidence type="ECO:0000313" key="4">
    <source>
        <dbReference type="Proteomes" id="UP000015101"/>
    </source>
</evidence>
<feature type="signal peptide" evidence="1">
    <location>
        <begin position="1"/>
        <end position="29"/>
    </location>
</feature>
<keyword evidence="4" id="KW-1185">Reference proteome</keyword>
<dbReference type="KEGG" id="hro:HELRODRAFT_180099"/>
<dbReference type="CTD" id="20207569"/>
<sequence>MGWRIQWRPLSTTLDAIMLLLSLTHIVVGQISCCCWVVTDVTIEIIIFTNISTKHVDGLIGMETWEQGATDDTRHTLHCIVPTSTPYKQLTAIVSPSSFKQYFHFYG</sequence>
<evidence type="ECO:0000313" key="2">
    <source>
        <dbReference type="EMBL" id="ESN94767.1"/>
    </source>
</evidence>
<dbReference type="AlphaFoldDB" id="T1FFH0"/>
<reference evidence="3" key="3">
    <citation type="submission" date="2015-06" db="UniProtKB">
        <authorList>
            <consortium name="EnsemblMetazoa"/>
        </authorList>
    </citation>
    <scope>IDENTIFICATION</scope>
</reference>
<name>T1FFH0_HELRO</name>
<evidence type="ECO:0000256" key="1">
    <source>
        <dbReference type="SAM" id="SignalP"/>
    </source>
</evidence>
<dbReference type="EMBL" id="KB097563">
    <property type="protein sequence ID" value="ESN94767.1"/>
    <property type="molecule type" value="Genomic_DNA"/>
</dbReference>
<dbReference type="EnsemblMetazoa" id="HelroT180099">
    <property type="protein sequence ID" value="HelroP180099"/>
    <property type="gene ID" value="HelroG180099"/>
</dbReference>
<dbReference type="EMBL" id="AMQM01007106">
    <property type="status" value="NOT_ANNOTATED_CDS"/>
    <property type="molecule type" value="Genomic_DNA"/>
</dbReference>